<protein>
    <submittedName>
        <fullName evidence="1">Uncharacterized protein</fullName>
    </submittedName>
</protein>
<reference evidence="1" key="1">
    <citation type="journal article" date="2019" name="Beilstein J. Org. Chem.">
        <title>Nanangenines: drimane sesquiterpenoids as the dominant metabolite cohort of a novel Australian fungus, Aspergillus nanangensis.</title>
        <authorList>
            <person name="Lacey H.J."/>
            <person name="Gilchrist C.L.M."/>
            <person name="Crombie A."/>
            <person name="Kalaitzis J.A."/>
            <person name="Vuong D."/>
            <person name="Rutledge P.J."/>
            <person name="Turner P."/>
            <person name="Pitt J.I."/>
            <person name="Lacey E."/>
            <person name="Chooi Y.H."/>
            <person name="Piggott A.M."/>
        </authorList>
    </citation>
    <scope>NUCLEOTIDE SEQUENCE</scope>
    <source>
        <strain evidence="1">MST-FP2251</strain>
    </source>
</reference>
<name>A0AAD4CMM7_ASPNN</name>
<organism evidence="1 2">
    <name type="scientific">Aspergillus nanangensis</name>
    <dbReference type="NCBI Taxonomy" id="2582783"/>
    <lineage>
        <taxon>Eukaryota</taxon>
        <taxon>Fungi</taxon>
        <taxon>Dikarya</taxon>
        <taxon>Ascomycota</taxon>
        <taxon>Pezizomycotina</taxon>
        <taxon>Eurotiomycetes</taxon>
        <taxon>Eurotiomycetidae</taxon>
        <taxon>Eurotiales</taxon>
        <taxon>Aspergillaceae</taxon>
        <taxon>Aspergillus</taxon>
        <taxon>Aspergillus subgen. Circumdati</taxon>
    </lineage>
</organism>
<evidence type="ECO:0000313" key="2">
    <source>
        <dbReference type="Proteomes" id="UP001194746"/>
    </source>
</evidence>
<comment type="caution">
    <text evidence="1">The sequence shown here is derived from an EMBL/GenBank/DDBJ whole genome shotgun (WGS) entry which is preliminary data.</text>
</comment>
<reference evidence="1" key="2">
    <citation type="submission" date="2020-02" db="EMBL/GenBank/DDBJ databases">
        <authorList>
            <person name="Gilchrist C.L.M."/>
            <person name="Chooi Y.-H."/>
        </authorList>
    </citation>
    <scope>NUCLEOTIDE SEQUENCE</scope>
    <source>
        <strain evidence="1">MST-FP2251</strain>
    </source>
</reference>
<proteinExistence type="predicted"/>
<sequence>MSANNVNLSALDTKMEELLAAFNAHPGLQPPNTHPTVFFVADFVHNTHRALKNIDQAKYQAGDAACQQEATEVLGRNGFANMLISDATGRLNALTGGGPPVDFGDDIRAKIKEVVEA</sequence>
<dbReference type="EMBL" id="VCAU01000047">
    <property type="protein sequence ID" value="KAF9888377.1"/>
    <property type="molecule type" value="Genomic_DNA"/>
</dbReference>
<accession>A0AAD4CMM7</accession>
<keyword evidence="2" id="KW-1185">Reference proteome</keyword>
<gene>
    <name evidence="1" type="ORF">FE257_008655</name>
</gene>
<evidence type="ECO:0000313" key="1">
    <source>
        <dbReference type="EMBL" id="KAF9888377.1"/>
    </source>
</evidence>
<dbReference type="AlphaFoldDB" id="A0AAD4CMM7"/>
<dbReference type="Proteomes" id="UP001194746">
    <property type="component" value="Unassembled WGS sequence"/>
</dbReference>